<organism evidence="1">
    <name type="scientific">marine sediment metagenome</name>
    <dbReference type="NCBI Taxonomy" id="412755"/>
    <lineage>
        <taxon>unclassified sequences</taxon>
        <taxon>metagenomes</taxon>
        <taxon>ecological metagenomes</taxon>
    </lineage>
</organism>
<name>A0A0F8Z5X9_9ZZZZ</name>
<dbReference type="AlphaFoldDB" id="A0A0F8Z5X9"/>
<sequence length="140" mass="15704">MSKLRLSVSYSESYEVIMFSVLDEDDKEVIRQVYKLSDIPADNSAHVHAYGLNKVLTDRTSDEKDKVAKLTAMDEVFDLLCAGEWAKERQVGAVVVSPEVEALAEIMDLTIPETQAALAAYEEPDRFEIPAYPEVVCQFL</sequence>
<reference evidence="1" key="1">
    <citation type="journal article" date="2015" name="Nature">
        <title>Complex archaea that bridge the gap between prokaryotes and eukaryotes.</title>
        <authorList>
            <person name="Spang A."/>
            <person name="Saw J.H."/>
            <person name="Jorgensen S.L."/>
            <person name="Zaremba-Niedzwiedzka K."/>
            <person name="Martijn J."/>
            <person name="Lind A.E."/>
            <person name="van Eijk R."/>
            <person name="Schleper C."/>
            <person name="Guy L."/>
            <person name="Ettema T.J."/>
        </authorList>
    </citation>
    <scope>NUCLEOTIDE SEQUENCE</scope>
</reference>
<accession>A0A0F8Z5X9</accession>
<comment type="caution">
    <text evidence="1">The sequence shown here is derived from an EMBL/GenBank/DDBJ whole genome shotgun (WGS) entry which is preliminary data.</text>
</comment>
<protein>
    <submittedName>
        <fullName evidence="1">Uncharacterized protein</fullName>
    </submittedName>
</protein>
<evidence type="ECO:0000313" key="1">
    <source>
        <dbReference type="EMBL" id="KKK89163.1"/>
    </source>
</evidence>
<dbReference type="EMBL" id="LAZR01049641">
    <property type="protein sequence ID" value="KKK89163.1"/>
    <property type="molecule type" value="Genomic_DNA"/>
</dbReference>
<proteinExistence type="predicted"/>
<gene>
    <name evidence="1" type="ORF">LCGC14_2735870</name>
</gene>